<evidence type="ECO:0000313" key="14">
    <source>
        <dbReference type="Proteomes" id="UP001634394"/>
    </source>
</evidence>
<comment type="similarity">
    <text evidence="2">Belongs to the glycosyltransferase 31 family.</text>
</comment>
<comment type="subcellular location">
    <subcellularLocation>
        <location evidence="1">Golgi apparatus membrane</location>
        <topology evidence="1">Single-pass type II membrane protein</topology>
    </subcellularLocation>
</comment>
<feature type="transmembrane region" description="Helical" evidence="12">
    <location>
        <begin position="12"/>
        <end position="32"/>
    </location>
</feature>
<dbReference type="SUPFAM" id="SSF53448">
    <property type="entry name" value="Nucleotide-diphospho-sugar transferases"/>
    <property type="match status" value="1"/>
</dbReference>
<evidence type="ECO:0000256" key="6">
    <source>
        <dbReference type="ARBA" id="ARBA00022968"/>
    </source>
</evidence>
<evidence type="ECO:0000256" key="3">
    <source>
        <dbReference type="ARBA" id="ARBA00022676"/>
    </source>
</evidence>
<dbReference type="InterPro" id="IPR002659">
    <property type="entry name" value="Glyco_trans_31"/>
</dbReference>
<protein>
    <submittedName>
        <fullName evidence="13">Uncharacterized protein</fullName>
    </submittedName>
</protein>
<dbReference type="AlphaFoldDB" id="A0ABD3XKG0"/>
<keyword evidence="4" id="KW-0808">Transferase</keyword>
<keyword evidence="8" id="KW-0333">Golgi apparatus</keyword>
<feature type="region of interest" description="Disordered" evidence="11">
    <location>
        <begin position="201"/>
        <end position="232"/>
    </location>
</feature>
<evidence type="ECO:0000256" key="8">
    <source>
        <dbReference type="ARBA" id="ARBA00023034"/>
    </source>
</evidence>
<dbReference type="GO" id="GO:0000139">
    <property type="term" value="C:Golgi membrane"/>
    <property type="evidence" value="ECO:0007669"/>
    <property type="project" value="UniProtKB-SubCell"/>
</dbReference>
<keyword evidence="6" id="KW-0735">Signal-anchor</keyword>
<keyword evidence="9 12" id="KW-0472">Membrane</keyword>
<accession>A0ABD3XKG0</accession>
<reference evidence="13 14" key="1">
    <citation type="submission" date="2024-11" db="EMBL/GenBank/DDBJ databases">
        <title>Chromosome-level genome assembly of the freshwater bivalve Anodonta woodiana.</title>
        <authorList>
            <person name="Chen X."/>
        </authorList>
    </citation>
    <scope>NUCLEOTIDE SEQUENCE [LARGE SCALE GENOMIC DNA]</scope>
    <source>
        <strain evidence="13">MN2024</strain>
        <tissue evidence="13">Gills</tissue>
    </source>
</reference>
<dbReference type="InterPro" id="IPR029044">
    <property type="entry name" value="Nucleotide-diphossugar_trans"/>
</dbReference>
<keyword evidence="5 12" id="KW-0812">Transmembrane</keyword>
<evidence type="ECO:0000256" key="2">
    <source>
        <dbReference type="ARBA" id="ARBA00008661"/>
    </source>
</evidence>
<dbReference type="FunFam" id="3.90.550.50:FF:000001">
    <property type="entry name" value="Hexosyltransferase"/>
    <property type="match status" value="1"/>
</dbReference>
<evidence type="ECO:0000256" key="10">
    <source>
        <dbReference type="ARBA" id="ARBA00023180"/>
    </source>
</evidence>
<evidence type="ECO:0000256" key="11">
    <source>
        <dbReference type="SAM" id="MobiDB-lite"/>
    </source>
</evidence>
<gene>
    <name evidence="13" type="ORF">ACJMK2_025584</name>
</gene>
<evidence type="ECO:0000256" key="5">
    <source>
        <dbReference type="ARBA" id="ARBA00022692"/>
    </source>
</evidence>
<name>A0ABD3XKG0_SINWO</name>
<comment type="caution">
    <text evidence="13">The sequence shown here is derived from an EMBL/GenBank/DDBJ whole genome shotgun (WGS) entry which is preliminary data.</text>
</comment>
<keyword evidence="7 12" id="KW-1133">Transmembrane helix</keyword>
<evidence type="ECO:0000256" key="7">
    <source>
        <dbReference type="ARBA" id="ARBA00022989"/>
    </source>
</evidence>
<dbReference type="GO" id="GO:0016757">
    <property type="term" value="F:glycosyltransferase activity"/>
    <property type="evidence" value="ECO:0007669"/>
    <property type="project" value="UniProtKB-KW"/>
</dbReference>
<feature type="compositionally biased region" description="Polar residues" evidence="11">
    <location>
        <begin position="273"/>
        <end position="282"/>
    </location>
</feature>
<dbReference type="PANTHER" id="PTHR11214:SF314">
    <property type="entry name" value="HEXOSYLTRANSFERASE"/>
    <property type="match status" value="1"/>
</dbReference>
<evidence type="ECO:0000313" key="13">
    <source>
        <dbReference type="EMBL" id="KAL3885532.1"/>
    </source>
</evidence>
<keyword evidence="14" id="KW-1185">Reference proteome</keyword>
<organism evidence="13 14">
    <name type="scientific">Sinanodonta woodiana</name>
    <name type="common">Chinese pond mussel</name>
    <name type="synonym">Anodonta woodiana</name>
    <dbReference type="NCBI Taxonomy" id="1069815"/>
    <lineage>
        <taxon>Eukaryota</taxon>
        <taxon>Metazoa</taxon>
        <taxon>Spiralia</taxon>
        <taxon>Lophotrochozoa</taxon>
        <taxon>Mollusca</taxon>
        <taxon>Bivalvia</taxon>
        <taxon>Autobranchia</taxon>
        <taxon>Heteroconchia</taxon>
        <taxon>Palaeoheterodonta</taxon>
        <taxon>Unionida</taxon>
        <taxon>Unionoidea</taxon>
        <taxon>Unionidae</taxon>
        <taxon>Unioninae</taxon>
        <taxon>Sinanodonta</taxon>
    </lineage>
</organism>
<dbReference type="PANTHER" id="PTHR11214">
    <property type="entry name" value="BETA-1,3-N-ACETYLGLUCOSAMINYLTRANSFERASE"/>
    <property type="match status" value="1"/>
</dbReference>
<evidence type="ECO:0000256" key="9">
    <source>
        <dbReference type="ARBA" id="ARBA00023136"/>
    </source>
</evidence>
<keyword evidence="3" id="KW-0328">Glycosyltransferase</keyword>
<dbReference type="Pfam" id="PF01762">
    <property type="entry name" value="Galactosyl_T"/>
    <property type="match status" value="1"/>
</dbReference>
<dbReference type="Proteomes" id="UP001634394">
    <property type="component" value="Unassembled WGS sequence"/>
</dbReference>
<evidence type="ECO:0000256" key="4">
    <source>
        <dbReference type="ARBA" id="ARBA00022679"/>
    </source>
</evidence>
<keyword evidence="10" id="KW-0325">Glycoprotein</keyword>
<feature type="region of interest" description="Disordered" evidence="11">
    <location>
        <begin position="273"/>
        <end position="292"/>
    </location>
</feature>
<proteinExistence type="inferred from homology"/>
<dbReference type="Gene3D" id="3.90.550.50">
    <property type="match status" value="1"/>
</dbReference>
<dbReference type="EMBL" id="JBJQND010000002">
    <property type="protein sequence ID" value="KAL3885532.1"/>
    <property type="molecule type" value="Genomic_DNA"/>
</dbReference>
<evidence type="ECO:0000256" key="12">
    <source>
        <dbReference type="SAM" id="Phobius"/>
    </source>
</evidence>
<sequence length="664" mass="76773">MKEMLKMRLPKTKVYFFLVAFSMGSVIFYISYQNASISANNISIRVTHLRNQNPGFSNQMLAYMRQSSSMASNDQQRINISHIIDTVAIEMHHTNSNKADFRGPKDFNKVNALIKMSKYVKGLNLTESINSELREDHMSWQEKGSRAFDAQKFEKTAQMLTDHNKILPSIVTSHRVEKGFLDLTMTENSNSGVTNIEQSFVQNDQSRSTSDPPDATNDDIEVKSDMTDQDEMNSSFTRVSKFSNSMRNNLTATNMTMSKSSNSVDMMLPSSAMPTDKNTTLSLPFKSPKSKDRNLKTKRILDKYKLSQENRYLPEINILKHPFDKSKKMIYLNSLVKKDMMEIYKNFIKNMSSDAFRQSHNSNKNYDTTLQLDSTMRPDACNDCFNQHYTYYLNPTDVCTGTRNVEILLMISSTPRNFEARNVIRKTWGSLCHNSDTNLGCVFLLGMNNDSDTEIMNAIRNEQEQYHDLLMANFTDSYANLTYKTMMGLKWAVDNCPLAQFIMKTDDDMYVNTELLPMFLKDAKPTKFMGGFCWAESSPHRNKNSKWYVSYQMYSNSRFPPMCSGTGYVMSRDTAEEVVQVSKNIPFFYLEDVYVALCLNQLRIIPKRLRGFNNVFVKFDPCPYRRHVITSHEVNPETLTFIWKSSRNCPMSRTHIIYEELPYF</sequence>
<evidence type="ECO:0000256" key="1">
    <source>
        <dbReference type="ARBA" id="ARBA00004323"/>
    </source>
</evidence>
<feature type="compositionally biased region" description="Polar residues" evidence="11">
    <location>
        <begin position="201"/>
        <end position="211"/>
    </location>
</feature>